<reference evidence="2" key="2">
    <citation type="submission" date="2019-07" db="EMBL/GenBank/DDBJ databases">
        <authorList>
            <person name="Seetharam A."/>
            <person name="Woodhouse M."/>
            <person name="Cannon E."/>
        </authorList>
    </citation>
    <scope>NUCLEOTIDE SEQUENCE [LARGE SCALE GENOMIC DNA]</scope>
    <source>
        <strain evidence="2">cv. B73</strain>
    </source>
</reference>
<sequence>MLGLRRSGEVRRVDGRTAQINDMTWAVPKHQRDGVGRDCADRAKHAMRRGSEAAVLDRHRCAQNLDAMAAGRIGVPCCRTRGKGGRRRATAGEGMVLSLAGRACAHCPDAGLEQRGKKEGAVGERRKTTWGRLQGALGREREEQGRAQGAPGLGVHGGWRMKTTGKTARRGKGRLEKWRLGRARLLRCEEEGAGAPWTTARRMSPGNGSCCSTPWTWSSAALEKMEPTPGLVSVCSKGARPWRRRGAAALRARVWGRLGAGRKKVWAAAVWEKKTGRKTKWRLGG</sequence>
<evidence type="ECO:0000313" key="3">
    <source>
        <dbReference type="Proteomes" id="UP000007305"/>
    </source>
</evidence>
<dbReference type="AlphaFoldDB" id="A0A804LDL9"/>
<proteinExistence type="predicted"/>
<reference evidence="2" key="3">
    <citation type="submission" date="2021-05" db="UniProtKB">
        <authorList>
            <consortium name="EnsemblPlants"/>
        </authorList>
    </citation>
    <scope>IDENTIFICATION</scope>
    <source>
        <strain evidence="2">cv. B73</strain>
    </source>
</reference>
<reference evidence="3" key="1">
    <citation type="submission" date="2015-12" db="EMBL/GenBank/DDBJ databases">
        <title>Update maize B73 reference genome by single molecule sequencing technologies.</title>
        <authorList>
            <consortium name="Maize Genome Sequencing Project"/>
            <person name="Ware D."/>
        </authorList>
    </citation>
    <scope>NUCLEOTIDE SEQUENCE [LARGE SCALE GENOMIC DNA]</scope>
    <source>
        <strain evidence="3">cv. B73</strain>
    </source>
</reference>
<protein>
    <submittedName>
        <fullName evidence="2">Uncharacterized protein</fullName>
    </submittedName>
</protein>
<evidence type="ECO:0000313" key="2">
    <source>
        <dbReference type="EnsemblPlants" id="Zm00001eb003800_P001"/>
    </source>
</evidence>
<evidence type="ECO:0000256" key="1">
    <source>
        <dbReference type="SAM" id="MobiDB-lite"/>
    </source>
</evidence>
<name>A0A804LDL9_MAIZE</name>
<feature type="region of interest" description="Disordered" evidence="1">
    <location>
        <begin position="137"/>
        <end position="173"/>
    </location>
</feature>
<accession>A0A804LDL9</accession>
<dbReference type="Proteomes" id="UP000007305">
    <property type="component" value="Chromosome 1"/>
</dbReference>
<dbReference type="InParanoid" id="A0A804LDL9"/>
<dbReference type="EnsemblPlants" id="Zm00001eb003800_T001">
    <property type="protein sequence ID" value="Zm00001eb003800_P001"/>
    <property type="gene ID" value="Zm00001eb003800"/>
</dbReference>
<organism evidence="2 3">
    <name type="scientific">Zea mays</name>
    <name type="common">Maize</name>
    <dbReference type="NCBI Taxonomy" id="4577"/>
    <lineage>
        <taxon>Eukaryota</taxon>
        <taxon>Viridiplantae</taxon>
        <taxon>Streptophyta</taxon>
        <taxon>Embryophyta</taxon>
        <taxon>Tracheophyta</taxon>
        <taxon>Spermatophyta</taxon>
        <taxon>Magnoliopsida</taxon>
        <taxon>Liliopsida</taxon>
        <taxon>Poales</taxon>
        <taxon>Poaceae</taxon>
        <taxon>PACMAD clade</taxon>
        <taxon>Panicoideae</taxon>
        <taxon>Andropogonodae</taxon>
        <taxon>Andropogoneae</taxon>
        <taxon>Tripsacinae</taxon>
        <taxon>Zea</taxon>
    </lineage>
</organism>
<keyword evidence="3" id="KW-1185">Reference proteome</keyword>
<dbReference type="Gramene" id="Zm00001eb003800_T001">
    <property type="protein sequence ID" value="Zm00001eb003800_P001"/>
    <property type="gene ID" value="Zm00001eb003800"/>
</dbReference>